<dbReference type="InterPro" id="IPR050235">
    <property type="entry name" value="CK1_Ser-Thr_kinase"/>
</dbReference>
<keyword evidence="5" id="KW-1185">Reference proteome</keyword>
<reference evidence="4" key="1">
    <citation type="submission" date="2023-10" db="EMBL/GenBank/DDBJ databases">
        <title>Genome assembly of Pristionchus species.</title>
        <authorList>
            <person name="Yoshida K."/>
            <person name="Sommer R.J."/>
        </authorList>
    </citation>
    <scope>NUCLEOTIDE SEQUENCE</scope>
    <source>
        <strain evidence="4">RS5133</strain>
    </source>
</reference>
<evidence type="ECO:0000313" key="4">
    <source>
        <dbReference type="EMBL" id="GMT19232.1"/>
    </source>
</evidence>
<dbReference type="PROSITE" id="PS00107">
    <property type="entry name" value="PROTEIN_KINASE_ATP"/>
    <property type="match status" value="1"/>
</dbReference>
<dbReference type="GO" id="GO:0004672">
    <property type="term" value="F:protein kinase activity"/>
    <property type="evidence" value="ECO:0007669"/>
    <property type="project" value="InterPro"/>
</dbReference>
<organism evidence="4 5">
    <name type="scientific">Pristionchus fissidentatus</name>
    <dbReference type="NCBI Taxonomy" id="1538716"/>
    <lineage>
        <taxon>Eukaryota</taxon>
        <taxon>Metazoa</taxon>
        <taxon>Ecdysozoa</taxon>
        <taxon>Nematoda</taxon>
        <taxon>Chromadorea</taxon>
        <taxon>Rhabditida</taxon>
        <taxon>Rhabditina</taxon>
        <taxon>Diplogasteromorpha</taxon>
        <taxon>Diplogasteroidea</taxon>
        <taxon>Neodiplogasteridae</taxon>
        <taxon>Pristionchus</taxon>
    </lineage>
</organism>
<dbReference type="SMART" id="SM00220">
    <property type="entry name" value="S_TKc"/>
    <property type="match status" value="1"/>
</dbReference>
<proteinExistence type="predicted"/>
<dbReference type="PANTHER" id="PTHR11909">
    <property type="entry name" value="CASEIN KINASE-RELATED"/>
    <property type="match status" value="1"/>
</dbReference>
<evidence type="ECO:0000313" key="5">
    <source>
        <dbReference type="Proteomes" id="UP001432322"/>
    </source>
</evidence>
<dbReference type="PROSITE" id="PS50011">
    <property type="entry name" value="PROTEIN_KINASE_DOM"/>
    <property type="match status" value="1"/>
</dbReference>
<sequence>MVASSTDSSADQPEFECGLYFYDYKIIRKLGSGGYGSVYEVSKNGIRFALKAEIVNKKNNGSLRAEAVTLRRAQSSDHVCRLFLSAQCFTDDLKLNFMVMSLLTFPLNKLRRACPEQRFTRSTALRVARQSLQAIEDLHSVGYLHRDIKAGNFAMSDDRRVVLIDFGFAREYVVYDEKKKTTVLRHPRKHAYFVGTTRYCSKKVHERKEQSRRDDLWGWLYMVVEMITGSLPWSDLDDNKIGDMKMTIGSQLYDKCPQELYHVHDHLESLRFWSKPNYDLMKKWIDKACVRSDISPSDPFDWEEGGRYYGICEKIEKDRLREEEKEEKRKKEKEMELKKEKQENTEKWVEK</sequence>
<feature type="domain" description="Protein kinase" evidence="3">
    <location>
        <begin position="24"/>
        <end position="285"/>
    </location>
</feature>
<dbReference type="InterPro" id="IPR000719">
    <property type="entry name" value="Prot_kinase_dom"/>
</dbReference>
<comment type="caution">
    <text evidence="4">The sequence shown here is derived from an EMBL/GenBank/DDBJ whole genome shotgun (WGS) entry which is preliminary data.</text>
</comment>
<name>A0AAV5VKK8_9BILA</name>
<feature type="non-terminal residue" evidence="4">
    <location>
        <position position="351"/>
    </location>
</feature>
<dbReference type="InterPro" id="IPR011009">
    <property type="entry name" value="Kinase-like_dom_sf"/>
</dbReference>
<dbReference type="SUPFAM" id="SSF56112">
    <property type="entry name" value="Protein kinase-like (PK-like)"/>
    <property type="match status" value="1"/>
</dbReference>
<dbReference type="Gene3D" id="1.10.510.10">
    <property type="entry name" value="Transferase(Phosphotransferase) domain 1"/>
    <property type="match status" value="1"/>
</dbReference>
<dbReference type="EMBL" id="BTSY01000003">
    <property type="protein sequence ID" value="GMT19232.1"/>
    <property type="molecule type" value="Genomic_DNA"/>
</dbReference>
<dbReference type="GO" id="GO:0005524">
    <property type="term" value="F:ATP binding"/>
    <property type="evidence" value="ECO:0007669"/>
    <property type="project" value="UniProtKB-UniRule"/>
</dbReference>
<dbReference type="FunFam" id="1.10.510.10:FF:001002">
    <property type="entry name" value="Protein CBG10779"/>
    <property type="match status" value="1"/>
</dbReference>
<dbReference type="InterPro" id="IPR017441">
    <property type="entry name" value="Protein_kinase_ATP_BS"/>
</dbReference>
<evidence type="ECO:0000259" key="3">
    <source>
        <dbReference type="PROSITE" id="PS50011"/>
    </source>
</evidence>
<dbReference type="Proteomes" id="UP001432322">
    <property type="component" value="Unassembled WGS sequence"/>
</dbReference>
<evidence type="ECO:0000256" key="2">
    <source>
        <dbReference type="SAM" id="MobiDB-lite"/>
    </source>
</evidence>
<accession>A0AAV5VKK8</accession>
<evidence type="ECO:0000256" key="1">
    <source>
        <dbReference type="PROSITE-ProRule" id="PRU10141"/>
    </source>
</evidence>
<dbReference type="Pfam" id="PF00069">
    <property type="entry name" value="Pkinase"/>
    <property type="match status" value="1"/>
</dbReference>
<feature type="binding site" evidence="1">
    <location>
        <position position="51"/>
    </location>
    <ligand>
        <name>ATP</name>
        <dbReference type="ChEBI" id="CHEBI:30616"/>
    </ligand>
</feature>
<protein>
    <recommendedName>
        <fullName evidence="3">Protein kinase domain-containing protein</fullName>
    </recommendedName>
</protein>
<gene>
    <name evidence="4" type="ORF">PFISCL1PPCAC_10529</name>
</gene>
<keyword evidence="1" id="KW-0547">Nucleotide-binding</keyword>
<dbReference type="AlphaFoldDB" id="A0AAV5VKK8"/>
<keyword evidence="1" id="KW-0067">ATP-binding</keyword>
<feature type="region of interest" description="Disordered" evidence="2">
    <location>
        <begin position="322"/>
        <end position="351"/>
    </location>
</feature>